<organism evidence="1 2">
    <name type="scientific">Lactuca saligna</name>
    <name type="common">Willowleaf lettuce</name>
    <dbReference type="NCBI Taxonomy" id="75948"/>
    <lineage>
        <taxon>Eukaryota</taxon>
        <taxon>Viridiplantae</taxon>
        <taxon>Streptophyta</taxon>
        <taxon>Embryophyta</taxon>
        <taxon>Tracheophyta</taxon>
        <taxon>Spermatophyta</taxon>
        <taxon>Magnoliopsida</taxon>
        <taxon>eudicotyledons</taxon>
        <taxon>Gunneridae</taxon>
        <taxon>Pentapetalae</taxon>
        <taxon>asterids</taxon>
        <taxon>campanulids</taxon>
        <taxon>Asterales</taxon>
        <taxon>Asteraceae</taxon>
        <taxon>Cichorioideae</taxon>
        <taxon>Cichorieae</taxon>
        <taxon>Lactucinae</taxon>
        <taxon>Lactuca</taxon>
    </lineage>
</organism>
<dbReference type="EMBL" id="OX465086">
    <property type="protein sequence ID" value="CAI9259576.1"/>
    <property type="molecule type" value="Genomic_DNA"/>
</dbReference>
<accession>A0AA35Y5K3</accession>
<sequence>MAVKGRTTPLHLLKKKYPKNVEQSASSTCPSDEIYDHHNIEDSPLASEVTRQKDVTNDPSIRISHVLSHERRLNRITNRETSFAKTFGPTQFRHWNLDRSQYSTAITLFIDDLPTRHHGRLAPCAAVCATTTGLPPVHTSGSRSNPRSVSAQYQPYISPAAMHNLMYAIPYQAQQHMAYGSMSYSYMNNPMRSASSNFNHELLQYEIPHTAMILNMPKYDNITDPDDHIDNYEWTMTSLKMDHHFTCTYFPCTITRNAVEERKKGRQLYDGMGRVKGGQSQRFSKHIHQTGGGDIPTKFLSRRDKMVTNRNTIATLGTCRGVGKVPPTTTIGHASRVYWSWHLVSTYNHALIYTEYNILLGRPALFQLRAIFSTLHEILKFSTSGRREPSRLFDEQNKTLDNRMKHMIDRCREKSKCCSTCWTKEKGKCECLQSMKDKIMLFHTKTGGGSRKEPQAIKKHLEKMRKGCTTMTRQSQRSNRPKIK</sequence>
<evidence type="ECO:0000313" key="1">
    <source>
        <dbReference type="EMBL" id="CAI9259576.1"/>
    </source>
</evidence>
<evidence type="ECO:0000313" key="2">
    <source>
        <dbReference type="Proteomes" id="UP001177003"/>
    </source>
</evidence>
<protein>
    <submittedName>
        <fullName evidence="1">Uncharacterized protein</fullName>
    </submittedName>
</protein>
<gene>
    <name evidence="1" type="ORF">LSALG_LOCUS461</name>
</gene>
<reference evidence="1" key="1">
    <citation type="submission" date="2023-04" db="EMBL/GenBank/DDBJ databases">
        <authorList>
            <person name="Vijverberg K."/>
            <person name="Xiong W."/>
            <person name="Schranz E."/>
        </authorList>
    </citation>
    <scope>NUCLEOTIDE SEQUENCE</scope>
</reference>
<dbReference type="Proteomes" id="UP001177003">
    <property type="component" value="Chromosome 0"/>
</dbReference>
<keyword evidence="2" id="KW-1185">Reference proteome</keyword>
<name>A0AA35Y5K3_LACSI</name>
<dbReference type="AlphaFoldDB" id="A0AA35Y5K3"/>
<proteinExistence type="predicted"/>